<keyword evidence="4 6" id="KW-1133">Transmembrane helix</keyword>
<proteinExistence type="predicted"/>
<comment type="caution">
    <text evidence="8">The sequence shown here is derived from an EMBL/GenBank/DDBJ whole genome shotgun (WGS) entry which is preliminary data.</text>
</comment>
<dbReference type="PANTHER" id="PTHR30093">
    <property type="entry name" value="GENERAL SECRETION PATHWAY PROTEIN G"/>
    <property type="match status" value="1"/>
</dbReference>
<dbReference type="RefSeq" id="WP_286290463.1">
    <property type="nucleotide sequence ID" value="NZ_JASXSZ010000008.1"/>
</dbReference>
<name>A0ABT7N4F0_9MICO</name>
<dbReference type="InterPro" id="IPR012902">
    <property type="entry name" value="N_methyl_site"/>
</dbReference>
<evidence type="ECO:0000256" key="1">
    <source>
        <dbReference type="ARBA" id="ARBA00004167"/>
    </source>
</evidence>
<keyword evidence="9" id="KW-1185">Reference proteome</keyword>
<keyword evidence="3 6" id="KW-0812">Transmembrane</keyword>
<dbReference type="SUPFAM" id="SSF54523">
    <property type="entry name" value="Pili subunits"/>
    <property type="match status" value="1"/>
</dbReference>
<dbReference type="EMBL" id="JASXSZ010000008">
    <property type="protein sequence ID" value="MDL9981371.1"/>
    <property type="molecule type" value="Genomic_DNA"/>
</dbReference>
<keyword evidence="2" id="KW-0488">Methylation</keyword>
<evidence type="ECO:0000256" key="2">
    <source>
        <dbReference type="ARBA" id="ARBA00022481"/>
    </source>
</evidence>
<evidence type="ECO:0000256" key="5">
    <source>
        <dbReference type="ARBA" id="ARBA00023136"/>
    </source>
</evidence>
<comment type="subcellular location">
    <subcellularLocation>
        <location evidence="1">Membrane</location>
        <topology evidence="1">Single-pass membrane protein</topology>
    </subcellularLocation>
</comment>
<dbReference type="InterPro" id="IPR045584">
    <property type="entry name" value="Pilin-like"/>
</dbReference>
<dbReference type="Gene3D" id="3.30.700.10">
    <property type="entry name" value="Glycoprotein, Type 4 Pilin"/>
    <property type="match status" value="1"/>
</dbReference>
<feature type="transmembrane region" description="Helical" evidence="6">
    <location>
        <begin position="21"/>
        <end position="40"/>
    </location>
</feature>
<gene>
    <name evidence="7" type="ORF">QSV35_18730</name>
    <name evidence="8" type="ORF">QSV35_19650</name>
</gene>
<dbReference type="NCBIfam" id="TIGR02532">
    <property type="entry name" value="IV_pilin_GFxxxE"/>
    <property type="match status" value="1"/>
</dbReference>
<accession>A0ABT7N4F0</accession>
<organism evidence="8 9">
    <name type="scientific">Microbacterium candidum</name>
    <dbReference type="NCBI Taxonomy" id="3041922"/>
    <lineage>
        <taxon>Bacteria</taxon>
        <taxon>Bacillati</taxon>
        <taxon>Actinomycetota</taxon>
        <taxon>Actinomycetes</taxon>
        <taxon>Micrococcales</taxon>
        <taxon>Microbacteriaceae</taxon>
        <taxon>Microbacterium</taxon>
    </lineage>
</organism>
<dbReference type="Proteomes" id="UP001235064">
    <property type="component" value="Unassembled WGS sequence"/>
</dbReference>
<dbReference type="Pfam" id="PF07963">
    <property type="entry name" value="N_methyl"/>
    <property type="match status" value="1"/>
</dbReference>
<dbReference type="EMBL" id="JASXSZ010000009">
    <property type="protein sequence ID" value="MDL9981551.1"/>
    <property type="molecule type" value="Genomic_DNA"/>
</dbReference>
<dbReference type="PANTHER" id="PTHR30093:SF44">
    <property type="entry name" value="TYPE II SECRETION SYSTEM CORE PROTEIN G"/>
    <property type="match status" value="1"/>
</dbReference>
<evidence type="ECO:0000256" key="4">
    <source>
        <dbReference type="ARBA" id="ARBA00022989"/>
    </source>
</evidence>
<evidence type="ECO:0000256" key="6">
    <source>
        <dbReference type="SAM" id="Phobius"/>
    </source>
</evidence>
<evidence type="ECO:0000313" key="9">
    <source>
        <dbReference type="Proteomes" id="UP001235064"/>
    </source>
</evidence>
<sequence>MGRSEGADSDKSQDGFSLIELIVVVVIIGILVAIAMPIFMNVESNAQTNAVKAAAANGAAAAAASFAQGSSAPTDPSAAAKSAGRDSISVDLTSGTNATDLCVTAKGYAKIATAGPGCP</sequence>
<evidence type="ECO:0000256" key="3">
    <source>
        <dbReference type="ARBA" id="ARBA00022692"/>
    </source>
</evidence>
<evidence type="ECO:0000313" key="7">
    <source>
        <dbReference type="EMBL" id="MDL9981371.1"/>
    </source>
</evidence>
<protein>
    <submittedName>
        <fullName evidence="8">Prepilin-type N-terminal cleavage/methylation domain-containing protein</fullName>
    </submittedName>
</protein>
<keyword evidence="5 6" id="KW-0472">Membrane</keyword>
<reference evidence="8 9" key="1">
    <citation type="submission" date="2023-06" db="EMBL/GenBank/DDBJ databases">
        <title>Microbacterium sp. nov., isolated from a waste landfill.</title>
        <authorList>
            <person name="Wen W."/>
        </authorList>
    </citation>
    <scope>NUCLEOTIDE SEQUENCE [LARGE SCALE GENOMIC DNA]</scope>
    <source>
        <strain evidence="8 9">ASV49</strain>
    </source>
</reference>
<evidence type="ECO:0000313" key="8">
    <source>
        <dbReference type="EMBL" id="MDL9981551.1"/>
    </source>
</evidence>